<evidence type="ECO:0000313" key="3">
    <source>
        <dbReference type="EMBL" id="MBB5998519.1"/>
    </source>
</evidence>
<dbReference type="PANTHER" id="PTHR46696">
    <property type="entry name" value="P450, PUTATIVE (EUROFUNG)-RELATED"/>
    <property type="match status" value="1"/>
</dbReference>
<gene>
    <name evidence="3" type="ORF">HNR25_002270</name>
</gene>
<dbReference type="PANTHER" id="PTHR46696:SF1">
    <property type="entry name" value="CYTOCHROME P450 YJIB-RELATED"/>
    <property type="match status" value="1"/>
</dbReference>
<evidence type="ECO:0000256" key="1">
    <source>
        <dbReference type="ARBA" id="ARBA00010617"/>
    </source>
</evidence>
<dbReference type="Proteomes" id="UP000578077">
    <property type="component" value="Unassembled WGS sequence"/>
</dbReference>
<dbReference type="Gene3D" id="1.10.630.10">
    <property type="entry name" value="Cytochrome P450"/>
    <property type="match status" value="1"/>
</dbReference>
<comment type="caution">
    <text evidence="3">The sequence shown here is derived from an EMBL/GenBank/DDBJ whole genome shotgun (WGS) entry which is preliminary data.</text>
</comment>
<dbReference type="RefSeq" id="WP_184634823.1">
    <property type="nucleotide sequence ID" value="NZ_BAABKT010000007.1"/>
</dbReference>
<proteinExistence type="inferred from homology"/>
<evidence type="ECO:0000313" key="4">
    <source>
        <dbReference type="Proteomes" id="UP000578077"/>
    </source>
</evidence>
<comment type="similarity">
    <text evidence="1">Belongs to the cytochrome P450 family.</text>
</comment>
<dbReference type="GO" id="GO:0005506">
    <property type="term" value="F:iron ion binding"/>
    <property type="evidence" value="ECO:0007669"/>
    <property type="project" value="InterPro"/>
</dbReference>
<dbReference type="EMBL" id="JACHLY010000001">
    <property type="protein sequence ID" value="MBB5998519.1"/>
    <property type="molecule type" value="Genomic_DNA"/>
</dbReference>
<protein>
    <submittedName>
        <fullName evidence="3">Cytochrome P450</fullName>
    </submittedName>
</protein>
<dbReference type="Pfam" id="PF00067">
    <property type="entry name" value="p450"/>
    <property type="match status" value="1"/>
</dbReference>
<dbReference type="InterPro" id="IPR002397">
    <property type="entry name" value="Cyt_P450_B"/>
</dbReference>
<feature type="region of interest" description="Disordered" evidence="2">
    <location>
        <begin position="120"/>
        <end position="141"/>
    </location>
</feature>
<dbReference type="GO" id="GO:0004497">
    <property type="term" value="F:monooxygenase activity"/>
    <property type="evidence" value="ECO:0007669"/>
    <property type="project" value="InterPro"/>
</dbReference>
<dbReference type="AlphaFoldDB" id="A0A841EB11"/>
<accession>A0A841EB11</accession>
<dbReference type="InterPro" id="IPR001128">
    <property type="entry name" value="Cyt_P450"/>
</dbReference>
<keyword evidence="4" id="KW-1185">Reference proteome</keyword>
<dbReference type="PRINTS" id="PR00359">
    <property type="entry name" value="BP450"/>
</dbReference>
<name>A0A841EB11_9ACTN</name>
<dbReference type="GO" id="GO:0016705">
    <property type="term" value="F:oxidoreductase activity, acting on paired donors, with incorporation or reduction of molecular oxygen"/>
    <property type="evidence" value="ECO:0007669"/>
    <property type="project" value="InterPro"/>
</dbReference>
<dbReference type="GO" id="GO:0020037">
    <property type="term" value="F:heme binding"/>
    <property type="evidence" value="ECO:0007669"/>
    <property type="project" value="InterPro"/>
</dbReference>
<reference evidence="3 4" key="1">
    <citation type="submission" date="2020-08" db="EMBL/GenBank/DDBJ databases">
        <title>Sequencing the genomes of 1000 actinobacteria strains.</title>
        <authorList>
            <person name="Klenk H.-P."/>
        </authorList>
    </citation>
    <scope>NUCLEOTIDE SEQUENCE [LARGE SCALE GENOMIC DNA]</scope>
    <source>
        <strain evidence="3 4">DSM 44593</strain>
    </source>
</reference>
<evidence type="ECO:0000256" key="2">
    <source>
        <dbReference type="SAM" id="MobiDB-lite"/>
    </source>
</evidence>
<dbReference type="InterPro" id="IPR036396">
    <property type="entry name" value="Cyt_P450_sf"/>
</dbReference>
<sequence length="141" mass="15172">MSSTTATPPPIPCTPAGVEEILPYEPPVHIDLRVTTEPVVLGGTAIDAGQQVFQILPAANRDPRVFADPEAFDPWRTDARSHMSFLSGPHHCIGAGLARLEGETVFTGLLERFPGLRPAGDPVRRTRDTSTRGLGTLPVRL</sequence>
<organism evidence="3 4">
    <name type="scientific">Streptomonospora salina</name>
    <dbReference type="NCBI Taxonomy" id="104205"/>
    <lineage>
        <taxon>Bacteria</taxon>
        <taxon>Bacillati</taxon>
        <taxon>Actinomycetota</taxon>
        <taxon>Actinomycetes</taxon>
        <taxon>Streptosporangiales</taxon>
        <taxon>Nocardiopsidaceae</taxon>
        <taxon>Streptomonospora</taxon>
    </lineage>
</organism>
<dbReference type="SUPFAM" id="SSF48264">
    <property type="entry name" value="Cytochrome P450"/>
    <property type="match status" value="1"/>
</dbReference>